<dbReference type="GO" id="GO:0008422">
    <property type="term" value="F:beta-glucosidase activity"/>
    <property type="evidence" value="ECO:0007669"/>
    <property type="project" value="TreeGrafter"/>
</dbReference>
<dbReference type="SUPFAM" id="SSF51445">
    <property type="entry name" value="(Trans)glycosidases"/>
    <property type="match status" value="1"/>
</dbReference>
<dbReference type="Gene3D" id="3.20.20.80">
    <property type="entry name" value="Glycosidases"/>
    <property type="match status" value="2"/>
</dbReference>
<dbReference type="PRINTS" id="PR00131">
    <property type="entry name" value="GLHYDRLASE1"/>
</dbReference>
<name>A0AAV6HV43_9ERIC</name>
<dbReference type="InterPro" id="IPR001360">
    <property type="entry name" value="Glyco_hydro_1"/>
</dbReference>
<dbReference type="PANTHER" id="PTHR10353">
    <property type="entry name" value="GLYCOSYL HYDROLASE"/>
    <property type="match status" value="1"/>
</dbReference>
<dbReference type="PANTHER" id="PTHR10353:SF298">
    <property type="entry name" value="BETA-GLUCOSIDASE"/>
    <property type="match status" value="1"/>
</dbReference>
<dbReference type="AlphaFoldDB" id="A0AAV6HV43"/>
<comment type="caution">
    <text evidence="3">The sequence shown here is derived from an EMBL/GenBank/DDBJ whole genome shotgun (WGS) entry which is preliminary data.</text>
</comment>
<keyword evidence="4" id="KW-1185">Reference proteome</keyword>
<proteinExistence type="inferred from homology"/>
<dbReference type="GO" id="GO:0005975">
    <property type="term" value="P:carbohydrate metabolic process"/>
    <property type="evidence" value="ECO:0007669"/>
    <property type="project" value="InterPro"/>
</dbReference>
<organism evidence="3 4">
    <name type="scientific">Rhododendron griersonianum</name>
    <dbReference type="NCBI Taxonomy" id="479676"/>
    <lineage>
        <taxon>Eukaryota</taxon>
        <taxon>Viridiplantae</taxon>
        <taxon>Streptophyta</taxon>
        <taxon>Embryophyta</taxon>
        <taxon>Tracheophyta</taxon>
        <taxon>Spermatophyta</taxon>
        <taxon>Magnoliopsida</taxon>
        <taxon>eudicotyledons</taxon>
        <taxon>Gunneridae</taxon>
        <taxon>Pentapetalae</taxon>
        <taxon>asterids</taxon>
        <taxon>Ericales</taxon>
        <taxon>Ericaceae</taxon>
        <taxon>Ericoideae</taxon>
        <taxon>Rhodoreae</taxon>
        <taxon>Rhododendron</taxon>
    </lineage>
</organism>
<evidence type="ECO:0000256" key="1">
    <source>
        <dbReference type="ARBA" id="ARBA00010838"/>
    </source>
</evidence>
<evidence type="ECO:0000256" key="2">
    <source>
        <dbReference type="RuleBase" id="RU003690"/>
    </source>
</evidence>
<sequence length="268" mass="30859">MRVEDVQNLKQLNLDAYRFSISWSRLLPRGKIRGGVNEEGITYYNNLINELLANDIEPYVTLFHWDVPQALEDEYGGFLSTNIVDDFRDYAELCFKRFGDRVKYWITMNEPWSFSGGGYVTGAMAPGRCSAWLKLNCPAGDSGTEPYVVTHNQLLAHAVAVNKYRDKYQKSQKGEIGITLVSKWLEPLTNSSLDIEARQRSFDFKLGWAGVKVEGYFAWSLVDNFEWAFGYSSRFGMYYTDYKDGLKRYPKLSAHWFTSFLNKGPMLV</sequence>
<protein>
    <recommendedName>
        <fullName evidence="5">Beta-glucosidase</fullName>
    </recommendedName>
</protein>
<dbReference type="Pfam" id="PF00232">
    <property type="entry name" value="Glyco_hydro_1"/>
    <property type="match status" value="2"/>
</dbReference>
<comment type="similarity">
    <text evidence="1 2">Belongs to the glycosyl hydrolase 1 family.</text>
</comment>
<accession>A0AAV6HV43</accession>
<evidence type="ECO:0008006" key="5">
    <source>
        <dbReference type="Google" id="ProtNLM"/>
    </source>
</evidence>
<reference evidence="3 4" key="1">
    <citation type="submission" date="2020-08" db="EMBL/GenBank/DDBJ databases">
        <title>Plant Genome Project.</title>
        <authorList>
            <person name="Zhang R.-G."/>
        </authorList>
    </citation>
    <scope>NUCLEOTIDE SEQUENCE [LARGE SCALE GENOMIC DNA]</scope>
    <source>
        <strain evidence="3">WSP0</strain>
        <tissue evidence="3">Leaf</tissue>
    </source>
</reference>
<evidence type="ECO:0000313" key="4">
    <source>
        <dbReference type="Proteomes" id="UP000823749"/>
    </source>
</evidence>
<evidence type="ECO:0000313" key="3">
    <source>
        <dbReference type="EMBL" id="KAG5517630.1"/>
    </source>
</evidence>
<dbReference type="InterPro" id="IPR017853">
    <property type="entry name" value="GH"/>
</dbReference>
<dbReference type="EMBL" id="JACTNZ010000013">
    <property type="protein sequence ID" value="KAG5517630.1"/>
    <property type="molecule type" value="Genomic_DNA"/>
</dbReference>
<dbReference type="Proteomes" id="UP000823749">
    <property type="component" value="Chromosome 13"/>
</dbReference>
<gene>
    <name evidence="3" type="ORF">RHGRI_038131</name>
</gene>